<name>A0A1H6TRL2_9EURY</name>
<keyword evidence="1" id="KW-0812">Transmembrane</keyword>
<keyword evidence="1" id="KW-1133">Transmembrane helix</keyword>
<evidence type="ECO:0000313" key="2">
    <source>
        <dbReference type="EMBL" id="SEI78890.1"/>
    </source>
</evidence>
<keyword evidence="3" id="KW-1185">Reference proteome</keyword>
<evidence type="ECO:0000313" key="3">
    <source>
        <dbReference type="Proteomes" id="UP000198888"/>
    </source>
</evidence>
<dbReference type="EMBL" id="FNYR01000008">
    <property type="protein sequence ID" value="SEI78890.1"/>
    <property type="molecule type" value="Genomic_DNA"/>
</dbReference>
<organism evidence="2 3">
    <name type="scientific">Halohasta litchfieldiae</name>
    <dbReference type="NCBI Taxonomy" id="1073996"/>
    <lineage>
        <taxon>Archaea</taxon>
        <taxon>Methanobacteriati</taxon>
        <taxon>Methanobacteriota</taxon>
        <taxon>Stenosarchaea group</taxon>
        <taxon>Halobacteria</taxon>
        <taxon>Halobacteriales</taxon>
        <taxon>Haloferacaceae</taxon>
        <taxon>Halohasta</taxon>
    </lineage>
</organism>
<proteinExistence type="predicted"/>
<keyword evidence="1" id="KW-0472">Membrane</keyword>
<dbReference type="InterPro" id="IPR056399">
    <property type="entry name" value="Microp_archaea"/>
</dbReference>
<accession>A0A1H6TRL2</accession>
<dbReference type="STRING" id="1073996.SAMN05444271_10831"/>
<evidence type="ECO:0000256" key="1">
    <source>
        <dbReference type="SAM" id="Phobius"/>
    </source>
</evidence>
<gene>
    <name evidence="2" type="ORF">SAMN05444271_10831</name>
</gene>
<dbReference type="AlphaFoldDB" id="A0A1H6TRL2"/>
<dbReference type="Pfam" id="PF24004">
    <property type="entry name" value="Microp_archaea"/>
    <property type="match status" value="1"/>
</dbReference>
<feature type="transmembrane region" description="Helical" evidence="1">
    <location>
        <begin position="7"/>
        <end position="28"/>
    </location>
</feature>
<protein>
    <submittedName>
        <fullName evidence="2">Uncharacterized protein</fullName>
    </submittedName>
</protein>
<sequence length="29" mass="2832">MSNATKIVAGTVGVSALLSVGIILSFVLA</sequence>
<reference evidence="2 3" key="1">
    <citation type="submission" date="2016-10" db="EMBL/GenBank/DDBJ databases">
        <authorList>
            <person name="de Groot N.N."/>
        </authorList>
    </citation>
    <scope>NUCLEOTIDE SEQUENCE [LARGE SCALE GENOMIC DNA]</scope>
    <source>
        <strain evidence="2 3">DSM 22187</strain>
    </source>
</reference>
<dbReference type="Proteomes" id="UP000198888">
    <property type="component" value="Unassembled WGS sequence"/>
</dbReference>